<evidence type="ECO:0008006" key="2">
    <source>
        <dbReference type="Google" id="ProtNLM"/>
    </source>
</evidence>
<reference evidence="1" key="1">
    <citation type="submission" date="2015-06" db="UniProtKB">
        <authorList>
            <consortium name="EnsemblPlants"/>
        </authorList>
    </citation>
    <scope>IDENTIFICATION</scope>
</reference>
<organism evidence="1">
    <name type="scientific">Aegilops tauschii</name>
    <name type="common">Tausch's goatgrass</name>
    <name type="synonym">Aegilops squarrosa</name>
    <dbReference type="NCBI Taxonomy" id="37682"/>
    <lineage>
        <taxon>Eukaryota</taxon>
        <taxon>Viridiplantae</taxon>
        <taxon>Streptophyta</taxon>
        <taxon>Embryophyta</taxon>
        <taxon>Tracheophyta</taxon>
        <taxon>Spermatophyta</taxon>
        <taxon>Magnoliopsida</taxon>
        <taxon>Liliopsida</taxon>
        <taxon>Poales</taxon>
        <taxon>Poaceae</taxon>
        <taxon>BOP clade</taxon>
        <taxon>Pooideae</taxon>
        <taxon>Triticodae</taxon>
        <taxon>Triticeae</taxon>
        <taxon>Triticinae</taxon>
        <taxon>Aegilops</taxon>
    </lineage>
</organism>
<protein>
    <recommendedName>
        <fullName evidence="2">F-box domain-containing protein</fullName>
    </recommendedName>
</protein>
<dbReference type="PANTHER" id="PTHR32133">
    <property type="entry name" value="OS07G0120400 PROTEIN"/>
    <property type="match status" value="1"/>
</dbReference>
<sequence>MIYLLPSAAAAAQKFPTRNPRRLEPPGRRPHRRCRTSFLEEIFLLLPPDEAEHLLRASLANKFWLGLLSGARFRGRYREFHGAPPMLAFLYSCHWNSRPKMEDNIPHFVPTTKFRPCIPDDDWGDWEYDAWDCRHGRVLLGDAGYKPMTLVVWDPMTGCRRELDAPVLVDNSYGAAVLCAASGCDHSTCHAGPFQVVFIALNKTDAHHCVAQAWVTLPVTGDHSNPILLSIYRSHFDKWSNPCSGLHLDSDVYIHEAPPVFIQDTLHFKLCSCVDDRLVGILMYDISTNCLSLIDMPLAGSIIADDVILMVMEDDSLGFAHVGGLILNLWSRHMGSDGVASWTQRTVININDILPIRNPKKRLRLIGSVEGTDIIFVTTDLGIYKINLKSLQWKERKVSGFHPIHEFLQFTSIM</sequence>
<dbReference type="AlphaFoldDB" id="N1QWZ4"/>
<dbReference type="InterPro" id="IPR036047">
    <property type="entry name" value="F-box-like_dom_sf"/>
</dbReference>
<accession>N1QWZ4</accession>
<dbReference type="PANTHER" id="PTHR32133:SF386">
    <property type="entry name" value="F-BOX DOMAIN-CONTAINING PROTEIN"/>
    <property type="match status" value="1"/>
</dbReference>
<name>N1QWZ4_AEGTA</name>
<evidence type="ECO:0000313" key="1">
    <source>
        <dbReference type="EnsemblPlants" id="EMT14867"/>
    </source>
</evidence>
<dbReference type="SUPFAM" id="SSF81383">
    <property type="entry name" value="F-box domain"/>
    <property type="match status" value="1"/>
</dbReference>
<dbReference type="EnsemblPlants" id="EMT14867">
    <property type="protein sequence ID" value="EMT14867"/>
    <property type="gene ID" value="F775_13515"/>
</dbReference>
<proteinExistence type="predicted"/>